<evidence type="ECO:0000313" key="5">
    <source>
        <dbReference type="EMBL" id="KAK7797269.1"/>
    </source>
</evidence>
<dbReference type="PANTHER" id="PTHR31259:SF3">
    <property type="entry name" value="ENDOSOME-ASSOCIATED-TRAFFICKING REGULATOR 1"/>
    <property type="match status" value="1"/>
</dbReference>
<gene>
    <name evidence="5" type="ORF">U0070_024856</name>
</gene>
<dbReference type="GO" id="GO:0030496">
    <property type="term" value="C:midbody"/>
    <property type="evidence" value="ECO:0007669"/>
    <property type="project" value="TreeGrafter"/>
</dbReference>
<sequence>MGYGLEYQQPFFQDPTRASNLEEDEEEDGWNGAYLPSAVEQTHCSRATENSSPCGTYLSFFFQCIRAGRT</sequence>
<dbReference type="GO" id="GO:0045724">
    <property type="term" value="P:positive regulation of cilium assembly"/>
    <property type="evidence" value="ECO:0007669"/>
    <property type="project" value="TreeGrafter"/>
</dbReference>
<evidence type="ECO:0000256" key="4">
    <source>
        <dbReference type="SAM" id="MobiDB-lite"/>
    </source>
</evidence>
<dbReference type="PANTHER" id="PTHR31259">
    <property type="entry name" value="ENDOSOME-ASSOCIATED TRAFFICKING REGULATOR 1"/>
    <property type="match status" value="1"/>
</dbReference>
<comment type="similarity">
    <text evidence="1">Belongs to the ENTR1 family.</text>
</comment>
<dbReference type="GO" id="GO:0005813">
    <property type="term" value="C:centrosome"/>
    <property type="evidence" value="ECO:0007669"/>
    <property type="project" value="TreeGrafter"/>
</dbReference>
<reference evidence="5 6" key="1">
    <citation type="journal article" date="2023" name="bioRxiv">
        <title>Conserved and derived expression patterns and positive selection on dental genes reveal complex evolutionary context of ever-growing rodent molars.</title>
        <authorList>
            <person name="Calamari Z.T."/>
            <person name="Song A."/>
            <person name="Cohen E."/>
            <person name="Akter M."/>
            <person name="Roy R.D."/>
            <person name="Hallikas O."/>
            <person name="Christensen M.M."/>
            <person name="Li P."/>
            <person name="Marangoni P."/>
            <person name="Jernvall J."/>
            <person name="Klein O.D."/>
        </authorList>
    </citation>
    <scope>NUCLEOTIDE SEQUENCE [LARGE SCALE GENOMIC DNA]</scope>
    <source>
        <strain evidence="5">V071</strain>
    </source>
</reference>
<protein>
    <recommendedName>
        <fullName evidence="2">Endosome-associated-trafficking regulator 1</fullName>
    </recommendedName>
</protein>
<comment type="caution">
    <text evidence="5">The sequence shown here is derived from an EMBL/GenBank/DDBJ whole genome shotgun (WGS) entry which is preliminary data.</text>
</comment>
<dbReference type="GO" id="GO:0005769">
    <property type="term" value="C:early endosome"/>
    <property type="evidence" value="ECO:0007669"/>
    <property type="project" value="TreeGrafter"/>
</dbReference>
<evidence type="ECO:0000256" key="2">
    <source>
        <dbReference type="ARBA" id="ARBA00016007"/>
    </source>
</evidence>
<accession>A0AAW0H3A4</accession>
<name>A0AAW0H3A4_MYOGA</name>
<dbReference type="AlphaFoldDB" id="A0AAW0H3A4"/>
<evidence type="ECO:0000313" key="6">
    <source>
        <dbReference type="Proteomes" id="UP001488838"/>
    </source>
</evidence>
<dbReference type="EMBL" id="JBBHLL010000867">
    <property type="protein sequence ID" value="KAK7797269.1"/>
    <property type="molecule type" value="Genomic_DNA"/>
</dbReference>
<evidence type="ECO:0000256" key="1">
    <source>
        <dbReference type="ARBA" id="ARBA00007791"/>
    </source>
</evidence>
<dbReference type="GO" id="GO:1903566">
    <property type="term" value="P:positive regulation of protein localization to cilium"/>
    <property type="evidence" value="ECO:0007669"/>
    <property type="project" value="TreeGrafter"/>
</dbReference>
<dbReference type="GO" id="GO:0036064">
    <property type="term" value="C:ciliary basal body"/>
    <property type="evidence" value="ECO:0007669"/>
    <property type="project" value="TreeGrafter"/>
</dbReference>
<dbReference type="Proteomes" id="UP001488838">
    <property type="component" value="Unassembled WGS sequence"/>
</dbReference>
<feature type="region of interest" description="Disordered" evidence="4">
    <location>
        <begin position="1"/>
        <end position="25"/>
    </location>
</feature>
<proteinExistence type="inferred from homology"/>
<dbReference type="GO" id="GO:0032465">
    <property type="term" value="P:regulation of cytokinesis"/>
    <property type="evidence" value="ECO:0007669"/>
    <property type="project" value="TreeGrafter"/>
</dbReference>
<keyword evidence="3" id="KW-0175">Coiled coil</keyword>
<keyword evidence="6" id="KW-1185">Reference proteome</keyword>
<organism evidence="5 6">
    <name type="scientific">Myodes glareolus</name>
    <name type="common">Bank vole</name>
    <name type="synonym">Clethrionomys glareolus</name>
    <dbReference type="NCBI Taxonomy" id="447135"/>
    <lineage>
        <taxon>Eukaryota</taxon>
        <taxon>Metazoa</taxon>
        <taxon>Chordata</taxon>
        <taxon>Craniata</taxon>
        <taxon>Vertebrata</taxon>
        <taxon>Euteleostomi</taxon>
        <taxon>Mammalia</taxon>
        <taxon>Eutheria</taxon>
        <taxon>Euarchontoglires</taxon>
        <taxon>Glires</taxon>
        <taxon>Rodentia</taxon>
        <taxon>Myomorpha</taxon>
        <taxon>Muroidea</taxon>
        <taxon>Cricetidae</taxon>
        <taxon>Arvicolinae</taxon>
        <taxon>Myodes</taxon>
    </lineage>
</organism>
<dbReference type="InterPro" id="IPR026757">
    <property type="entry name" value="ENTR1"/>
</dbReference>
<dbReference type="GO" id="GO:0055037">
    <property type="term" value="C:recycling endosome"/>
    <property type="evidence" value="ECO:0007669"/>
    <property type="project" value="TreeGrafter"/>
</dbReference>
<evidence type="ECO:0000256" key="3">
    <source>
        <dbReference type="ARBA" id="ARBA00023054"/>
    </source>
</evidence>